<keyword evidence="2" id="KW-1185">Reference proteome</keyword>
<proteinExistence type="predicted"/>
<reference evidence="1 2" key="1">
    <citation type="journal article" date="2016" name="Nat. Commun.">
        <title>Extremotolerant tardigrade genome and improved radiotolerance of human cultured cells by tardigrade-unique protein.</title>
        <authorList>
            <person name="Hashimoto T."/>
            <person name="Horikawa D.D."/>
            <person name="Saito Y."/>
            <person name="Kuwahara H."/>
            <person name="Kozuka-Hata H."/>
            <person name="Shin-I T."/>
            <person name="Minakuchi Y."/>
            <person name="Ohishi K."/>
            <person name="Motoyama A."/>
            <person name="Aizu T."/>
            <person name="Enomoto A."/>
            <person name="Kondo K."/>
            <person name="Tanaka S."/>
            <person name="Hara Y."/>
            <person name="Koshikawa S."/>
            <person name="Sagara H."/>
            <person name="Miura T."/>
            <person name="Yokobori S."/>
            <person name="Miyagawa K."/>
            <person name="Suzuki Y."/>
            <person name="Kubo T."/>
            <person name="Oyama M."/>
            <person name="Kohara Y."/>
            <person name="Fujiyama A."/>
            <person name="Arakawa K."/>
            <person name="Katayama T."/>
            <person name="Toyoda A."/>
            <person name="Kunieda T."/>
        </authorList>
    </citation>
    <scope>NUCLEOTIDE SEQUENCE [LARGE SCALE GENOMIC DNA]</scope>
    <source>
        <strain evidence="1 2">YOKOZUNA-1</strain>
    </source>
</reference>
<dbReference type="Proteomes" id="UP000186922">
    <property type="component" value="Unassembled WGS sequence"/>
</dbReference>
<dbReference type="EMBL" id="BDGG01000014">
    <property type="protein sequence ID" value="GAV07157.1"/>
    <property type="molecule type" value="Genomic_DNA"/>
</dbReference>
<accession>A0A1D1W0N8</accession>
<evidence type="ECO:0000313" key="2">
    <source>
        <dbReference type="Proteomes" id="UP000186922"/>
    </source>
</evidence>
<protein>
    <recommendedName>
        <fullName evidence="3">Reverse transcriptase domain-containing protein</fullName>
    </recommendedName>
</protein>
<name>A0A1D1W0N8_RAMVA</name>
<comment type="caution">
    <text evidence="1">The sequence shown here is derived from an EMBL/GenBank/DDBJ whole genome shotgun (WGS) entry which is preliminary data.</text>
</comment>
<gene>
    <name evidence="1" type="primary">RvY_17032-1</name>
    <name evidence="1" type="synonym">RvY_17032.1</name>
    <name evidence="1" type="ORF">RvY_17032</name>
</gene>
<evidence type="ECO:0008006" key="3">
    <source>
        <dbReference type="Google" id="ProtNLM"/>
    </source>
</evidence>
<sequence>MDDDVPAVPPVTAQEIRIAIFSFPHGSAGGADGLRPPHLKDMTSGLNDVISTELLEALPSLTTHMLNGKVPAGICPFLYGASLAALVKKDGGIRPIAVGCTLRRLTGKVVSMGAQLRPELVGYRAQRGAEAAVHAGRLFLSRNGAECQVLPKLDFKNAFNTIFRGRLLAEAKKAMPQFFHFAPQMYSQPSNLISGD</sequence>
<organism evidence="1 2">
    <name type="scientific">Ramazzottius varieornatus</name>
    <name type="common">Water bear</name>
    <name type="synonym">Tardigrade</name>
    <dbReference type="NCBI Taxonomy" id="947166"/>
    <lineage>
        <taxon>Eukaryota</taxon>
        <taxon>Metazoa</taxon>
        <taxon>Ecdysozoa</taxon>
        <taxon>Tardigrada</taxon>
        <taxon>Eutardigrada</taxon>
        <taxon>Parachela</taxon>
        <taxon>Hypsibioidea</taxon>
        <taxon>Ramazzottiidae</taxon>
        <taxon>Ramazzottius</taxon>
    </lineage>
</organism>
<dbReference type="AlphaFoldDB" id="A0A1D1W0N8"/>
<evidence type="ECO:0000313" key="1">
    <source>
        <dbReference type="EMBL" id="GAV07157.1"/>
    </source>
</evidence>
<dbReference type="OrthoDB" id="7485566at2759"/>